<dbReference type="EMBL" id="CP078073">
    <property type="protein sequence ID" value="QXL88410.1"/>
    <property type="molecule type" value="Genomic_DNA"/>
</dbReference>
<dbReference type="GO" id="GO:0006109">
    <property type="term" value="P:regulation of carbohydrate metabolic process"/>
    <property type="evidence" value="ECO:0007669"/>
    <property type="project" value="InterPro"/>
</dbReference>
<proteinExistence type="predicted"/>
<keyword evidence="4" id="KW-1185">Reference proteome</keyword>
<dbReference type="RefSeq" id="WP_257891481.1">
    <property type="nucleotide sequence ID" value="NZ_JAIMBW010000001.1"/>
</dbReference>
<gene>
    <name evidence="2" type="ORF">KUL25_02465</name>
    <name evidence="3" type="ORF">KUL25_02470</name>
</gene>
<accession>A0A975TVU2</accession>
<protein>
    <recommendedName>
        <fullName evidence="1">HPr kinase/phosphorylase C-terminal domain-containing protein</fullName>
    </recommendedName>
</protein>
<feature type="domain" description="HPr kinase/phosphorylase C-terminal" evidence="1">
    <location>
        <begin position="118"/>
        <end position="165"/>
    </location>
</feature>
<sequence length="308" mass="32811">MQSASVTSFAYRAYGFNLVSDIPLARLSPGIDLGLDTITVTRQEVMPEAPANAAKIGPYLRAAPGFLSLDIDGVVRMAAIAGQRLLYCPYDGTDDASVQVFLMGSGLGAVLMQRKLLVMHGNAVEVAGACVMCVGPSGVGKSTTAAGLMQRGHRVMSDDVCAINGAGQIVPGIPSIKLWQSAADGLGMATKGLDPVRPDMEKYGLPLGRAFYADPLPVTRIYVLSPNGSATVSLERLNAAEKFDTLRDNTYRFPFVAALGLSTLHFQQLADLARRISVTRIKRPAEGFHLDQLLDALIADTTDQVRNT</sequence>
<dbReference type="InterPro" id="IPR011104">
    <property type="entry name" value="Hpr_kin/Pase_C"/>
</dbReference>
<evidence type="ECO:0000313" key="2">
    <source>
        <dbReference type="EMBL" id="MBY4891625.1"/>
    </source>
</evidence>
<evidence type="ECO:0000313" key="3">
    <source>
        <dbReference type="EMBL" id="QXL88410.1"/>
    </source>
</evidence>
<evidence type="ECO:0000259" key="1">
    <source>
        <dbReference type="Pfam" id="PF07475"/>
    </source>
</evidence>
<dbReference type="Proteomes" id="UP000693972">
    <property type="component" value="Unassembled WGS sequence"/>
</dbReference>
<dbReference type="Pfam" id="PF07475">
    <property type="entry name" value="Hpr_kinase_C"/>
    <property type="match status" value="1"/>
</dbReference>
<dbReference type="SUPFAM" id="SSF53795">
    <property type="entry name" value="PEP carboxykinase-like"/>
    <property type="match status" value="1"/>
</dbReference>
<reference evidence="3 4" key="1">
    <citation type="submission" date="2021-07" db="EMBL/GenBank/DDBJ databases">
        <title>Karlodiniumbacter phycospheric gen. nov., sp. nov., a phycosphere bacterium isolated from karlodinium veneficum.</title>
        <authorList>
            <person name="Peng Y."/>
            <person name="Jiang L."/>
            <person name="Lee J."/>
        </authorList>
    </citation>
    <scope>NUCLEOTIDE SEQUENCE</scope>
    <source>
        <strain evidence="3 4">N5</strain>
    </source>
</reference>
<dbReference type="InterPro" id="IPR027417">
    <property type="entry name" value="P-loop_NTPase"/>
</dbReference>
<dbReference type="GO" id="GO:0005524">
    <property type="term" value="F:ATP binding"/>
    <property type="evidence" value="ECO:0007669"/>
    <property type="project" value="InterPro"/>
</dbReference>
<dbReference type="AlphaFoldDB" id="A0A975TVU2"/>
<evidence type="ECO:0000313" key="4">
    <source>
        <dbReference type="Proteomes" id="UP000693972"/>
    </source>
</evidence>
<dbReference type="GO" id="GO:0000155">
    <property type="term" value="F:phosphorelay sensor kinase activity"/>
    <property type="evidence" value="ECO:0007669"/>
    <property type="project" value="InterPro"/>
</dbReference>
<dbReference type="Gene3D" id="3.40.50.300">
    <property type="entry name" value="P-loop containing nucleotide triphosphate hydrolases"/>
    <property type="match status" value="1"/>
</dbReference>
<name>A0A975TVU2_9RHOB</name>
<dbReference type="EMBL" id="JAIMBW010000001">
    <property type="protein sequence ID" value="MBY4891625.1"/>
    <property type="molecule type" value="Genomic_DNA"/>
</dbReference>
<organism evidence="3">
    <name type="scientific">Gymnodinialimonas phycosphaerae</name>
    <dbReference type="NCBI Taxonomy" id="2841589"/>
    <lineage>
        <taxon>Bacteria</taxon>
        <taxon>Pseudomonadati</taxon>
        <taxon>Pseudomonadota</taxon>
        <taxon>Alphaproteobacteria</taxon>
        <taxon>Rhodobacterales</taxon>
        <taxon>Paracoccaceae</taxon>
        <taxon>Gymnodinialimonas</taxon>
    </lineage>
</organism>